<dbReference type="Proteomes" id="UP000559027">
    <property type="component" value="Unassembled WGS sequence"/>
</dbReference>
<gene>
    <name evidence="12" type="ORF">D9756_006114</name>
</gene>
<keyword evidence="3" id="KW-0653">Protein transport</keyword>
<feature type="region of interest" description="Disordered" evidence="7">
    <location>
        <begin position="1390"/>
        <end position="1427"/>
    </location>
</feature>
<dbReference type="InterPro" id="IPR056459">
    <property type="entry name" value="TPR_DOP1"/>
</dbReference>
<evidence type="ECO:0000313" key="12">
    <source>
        <dbReference type="EMBL" id="KAF5352577.1"/>
    </source>
</evidence>
<dbReference type="InterPro" id="IPR056457">
    <property type="entry name" value="DOP1_C"/>
</dbReference>
<reference evidence="12 13" key="1">
    <citation type="journal article" date="2020" name="ISME J.">
        <title>Uncovering the hidden diversity of litter-decomposition mechanisms in mushroom-forming fungi.</title>
        <authorList>
            <person name="Floudas D."/>
            <person name="Bentzer J."/>
            <person name="Ahren D."/>
            <person name="Johansson T."/>
            <person name="Persson P."/>
            <person name="Tunlid A."/>
        </authorList>
    </citation>
    <scope>NUCLEOTIDE SEQUENCE [LARGE SCALE GENOMIC DNA]</scope>
    <source>
        <strain evidence="12 13">CBS 146.42</strain>
    </source>
</reference>
<evidence type="ECO:0000256" key="1">
    <source>
        <dbReference type="ARBA" id="ARBA00004395"/>
    </source>
</evidence>
<comment type="subcellular location">
    <subcellularLocation>
        <location evidence="1">Golgi apparatus membrane</location>
        <topology evidence="1">Peripheral membrane protein</topology>
    </subcellularLocation>
</comment>
<comment type="caution">
    <text evidence="12">The sequence shown here is derived from an EMBL/GenBank/DDBJ whole genome shotgun (WGS) entry which is preliminary data.</text>
</comment>
<dbReference type="GO" id="GO:0000139">
    <property type="term" value="C:Golgi membrane"/>
    <property type="evidence" value="ECO:0007669"/>
    <property type="project" value="UniProtKB-SubCell"/>
</dbReference>
<keyword evidence="5" id="KW-0472">Membrane</keyword>
<feature type="domain" description="DOP1-like middle TPR" evidence="9">
    <location>
        <begin position="346"/>
        <end position="534"/>
    </location>
</feature>
<feature type="region of interest" description="Disordered" evidence="7">
    <location>
        <begin position="1"/>
        <end position="22"/>
    </location>
</feature>
<keyword evidence="13" id="KW-1185">Reference proteome</keyword>
<dbReference type="GO" id="GO:0005768">
    <property type="term" value="C:endosome"/>
    <property type="evidence" value="ECO:0007669"/>
    <property type="project" value="TreeGrafter"/>
</dbReference>
<dbReference type="InterPro" id="IPR016024">
    <property type="entry name" value="ARM-type_fold"/>
</dbReference>
<evidence type="ECO:0000259" key="10">
    <source>
        <dbReference type="Pfam" id="PF24598"/>
    </source>
</evidence>
<evidence type="ECO:0000256" key="6">
    <source>
        <dbReference type="ARBA" id="ARBA00046326"/>
    </source>
</evidence>
<keyword evidence="4" id="KW-0333">Golgi apparatus</keyword>
<evidence type="ECO:0000313" key="13">
    <source>
        <dbReference type="Proteomes" id="UP000559027"/>
    </source>
</evidence>
<feature type="compositionally biased region" description="Polar residues" evidence="7">
    <location>
        <begin position="1409"/>
        <end position="1419"/>
    </location>
</feature>
<dbReference type="InterPro" id="IPR040314">
    <property type="entry name" value="DOP1"/>
</dbReference>
<evidence type="ECO:0000256" key="2">
    <source>
        <dbReference type="ARBA" id="ARBA00022448"/>
    </source>
</evidence>
<protein>
    <recommendedName>
        <fullName evidence="14">Dopey N-terminal domain-containing protein</fullName>
    </recommendedName>
</protein>
<dbReference type="Pfam" id="PF24598">
    <property type="entry name" value="DOP1_C"/>
    <property type="match status" value="1"/>
</dbReference>
<dbReference type="OrthoDB" id="297643at2759"/>
<feature type="domain" description="DOP1 N-terminal" evidence="8">
    <location>
        <begin position="43"/>
        <end position="332"/>
    </location>
</feature>
<dbReference type="Pfam" id="PF24601">
    <property type="entry name" value="TPR_DOP1"/>
    <property type="match status" value="1"/>
</dbReference>
<dbReference type="GO" id="GO:0005829">
    <property type="term" value="C:cytosol"/>
    <property type="evidence" value="ECO:0007669"/>
    <property type="project" value="GOC"/>
</dbReference>
<evidence type="ECO:0000256" key="3">
    <source>
        <dbReference type="ARBA" id="ARBA00022927"/>
    </source>
</evidence>
<feature type="compositionally biased region" description="Polar residues" evidence="7">
    <location>
        <begin position="1"/>
        <end position="18"/>
    </location>
</feature>
<evidence type="ECO:0008006" key="14">
    <source>
        <dbReference type="Google" id="ProtNLM"/>
    </source>
</evidence>
<evidence type="ECO:0000256" key="7">
    <source>
        <dbReference type="SAM" id="MobiDB-lite"/>
    </source>
</evidence>
<dbReference type="InterPro" id="IPR056458">
    <property type="entry name" value="TPR_DOP1_M"/>
</dbReference>
<evidence type="ECO:0000259" key="9">
    <source>
        <dbReference type="Pfam" id="PF24597"/>
    </source>
</evidence>
<organism evidence="12 13">
    <name type="scientific">Leucocoprinus leucothites</name>
    <dbReference type="NCBI Taxonomy" id="201217"/>
    <lineage>
        <taxon>Eukaryota</taxon>
        <taxon>Fungi</taxon>
        <taxon>Dikarya</taxon>
        <taxon>Basidiomycota</taxon>
        <taxon>Agaricomycotina</taxon>
        <taxon>Agaricomycetes</taxon>
        <taxon>Agaricomycetidae</taxon>
        <taxon>Agaricales</taxon>
        <taxon>Agaricineae</taxon>
        <taxon>Agaricaceae</taxon>
        <taxon>Leucocoprinus</taxon>
    </lineage>
</organism>
<dbReference type="SUPFAM" id="SSF48371">
    <property type="entry name" value="ARM repeat"/>
    <property type="match status" value="2"/>
</dbReference>
<dbReference type="PANTHER" id="PTHR14042">
    <property type="entry name" value="DOPEY-RELATED"/>
    <property type="match status" value="1"/>
</dbReference>
<evidence type="ECO:0000259" key="11">
    <source>
        <dbReference type="Pfam" id="PF24601"/>
    </source>
</evidence>
<feature type="domain" description="DOP1-like TPR" evidence="11">
    <location>
        <begin position="948"/>
        <end position="1098"/>
    </location>
</feature>
<dbReference type="GO" id="GO:0005802">
    <property type="term" value="C:trans-Golgi network"/>
    <property type="evidence" value="ECO:0007669"/>
    <property type="project" value="TreeGrafter"/>
</dbReference>
<evidence type="ECO:0000259" key="8">
    <source>
        <dbReference type="Pfam" id="PF04118"/>
    </source>
</evidence>
<comment type="similarity">
    <text evidence="6">Belongs to the DOP1 family.</text>
</comment>
<sequence>MAQTAGSGNANKSTSDTPNLGVLARTGGRISERAVIQNNYASDPKYKKYIQQVEKCLNAFDNVHEWADCIAFLKQLLKTLQSYMQFKEIPKKLIVAKRLSQCLNPALPTGVHQRALDVYSHILAVRGSVGLGQDLALWSSGLFPFFEYAATSVKPTLLNIYDTYYLPLQADLRPIMKSFILALLPGLEEETGEYFEKVLGLLDKLSGTVSPSFFFQNIWLVMLTTPSARGTSLNFLSRRLPHMNADEDITPIIGRDIGLMIRAFSAALEDENLLVRRSALDILLQSIRIDGFAVRKAQADDRAILMRAATGVVLRRDLSLNRRLYTWLLGPEEKTESQIGFLRENALGLLSGTLKAEMVLPSGEYAESRPFKIFISLLDKWEIGALLTEVLIYDALKAIKHLMEHPVDSAEDISTTASTLYEAIEPQLTWKYLMTAVFKELSGDGDGVEAIDLARFVLRSFPQDEELQTLHFPVILAGVMDIMHLQIQATPAKAATRTYQQATLLIQEFHSHIPQIALLERPEVTSDNENSRQTQRPYSFACTFYGIQSTFSTPPPEGTFAVPQSSIFENLFSCSAKCAQELERLKDVVVLREVLSGMLGLLNGMVNRLTAPVHLTWNPAEWLDTLLTSMDYESAIFANVDRIINLSVSLHKTNFVEPKLSIDGRIVISKMVNKLLHYLRPEYVTYHVRAVNLIWSLESSVKKPYVESILAQSMTSPESRNVNEAYEAFGVLWRLTEDNLLPGFKFKVPLMIVLDTLKSGDPGLKRIGETWMRCSSRSYLRILDPILHEMLDPVLLRTPTQAKVHGKEIQGFTYEKPFDQRYINYLLEVLLSVVRFGGQGFAKTARMSYIRRSHHAGLVSRVDASKLSDNDGSYLDVLVEILLRFLQSEPKAQWAPTMLPLNGIIQSSVVEILQLIISRGEIEATIVETMEVIVIGKLYFCVHMKRLDLQNKLLHLLHSLISVSTSAIEASQSIVSGKQRQEDGVTTIAPPEADKAVVSTSRTYLVNPLFVQTLIDGISMRSNRPILQHWLDFVLMAIPQFQPALQSVVTPLNDCLCRQLHLSLKDILVATKQPDNYNRDIHATVSDADMIMLLNALERFVLLSLAHTEEEGSDEDSITEKHVHESGGLLGYVSNVFSSESSQAANAEQLTARSPAYRALDEGIRVLYSIWSALLWKKHDAETARDESLSMIHNRTRLRCRRVLEHLFRVQSAEVFESIVECWNRDKPSHAGNSSETTFELVDVLVSNAQNAVHMTCESIWCRISGISEKSKKQAINPNLSDAVLFKFLEQYMAQLEGPIVVQVWGRYMQLAKEIAGSVKDFKIQSFYALRCLSVLADKITQTTAMEDRRVRKEFQDTYAKLLDACVTLVGRSHDHGSWIRRSAKDALVANGRDSPATPSKDEKIDPSESMSSLTTPDTPKQEASKPGNFLENISQITQFVASSSLPNLRKFLVDNDKVASICGNIIYYIVTPALRGRTRPLEIDGIVLSILTEMTRIQAALKAWKTPVTDLFNDNRFFNSLPDEAESWKPVIKSLFDSDKTAFPELLSKVATAPSANIFTNREYEMLLRSLNVRRLSFVVFTGEKNHFLTQLPTIQEKLVDILRNITAPVVQSEVFLCVRILLCRLSKHNLTSFWPVLLTELYRIFEQIMTNLPSDGSEDLQLVLAACKCLDLLITLQIEEFQIHQWIFITDTVDAIYRPDSWSPEAMMDQLAEVTGNLPIGNSGDSSPVPNETTTYEEQRILRRPQLNRLKQIESIRDLIPFFSNVSISSYESMYASGGSIDWEAVEKGIMDDMFDGR</sequence>
<evidence type="ECO:0000256" key="5">
    <source>
        <dbReference type="ARBA" id="ARBA00023136"/>
    </source>
</evidence>
<dbReference type="Pfam" id="PF24597">
    <property type="entry name" value="TPR_DOP1_M"/>
    <property type="match status" value="1"/>
</dbReference>
<evidence type="ECO:0000256" key="4">
    <source>
        <dbReference type="ARBA" id="ARBA00023034"/>
    </source>
</evidence>
<feature type="domain" description="DOP1-like C-terminal" evidence="10">
    <location>
        <begin position="1288"/>
        <end position="1778"/>
    </location>
</feature>
<dbReference type="GO" id="GO:0006895">
    <property type="term" value="P:Golgi to endosome transport"/>
    <property type="evidence" value="ECO:0007669"/>
    <property type="project" value="InterPro"/>
</dbReference>
<accession>A0A8H5D2Q3</accession>
<dbReference type="InterPro" id="IPR007249">
    <property type="entry name" value="DOP1_N"/>
</dbReference>
<dbReference type="PANTHER" id="PTHR14042:SF24">
    <property type="entry name" value="PROTEIN DOPEY-1 HOMOLOG"/>
    <property type="match status" value="1"/>
</dbReference>
<dbReference type="GO" id="GO:0015031">
    <property type="term" value="P:protein transport"/>
    <property type="evidence" value="ECO:0007669"/>
    <property type="project" value="UniProtKB-KW"/>
</dbReference>
<dbReference type="EMBL" id="JAACJO010000011">
    <property type="protein sequence ID" value="KAF5352577.1"/>
    <property type="molecule type" value="Genomic_DNA"/>
</dbReference>
<keyword evidence="2" id="KW-0813">Transport</keyword>
<name>A0A8H5D2Q3_9AGAR</name>
<proteinExistence type="inferred from homology"/>
<dbReference type="Pfam" id="PF04118">
    <property type="entry name" value="Dopey_N"/>
    <property type="match status" value="1"/>
</dbReference>